<feature type="region of interest" description="Disordered" evidence="2">
    <location>
        <begin position="748"/>
        <end position="767"/>
    </location>
</feature>
<dbReference type="AlphaFoldDB" id="A0A4Y7SRM9"/>
<dbReference type="Pfam" id="PF24883">
    <property type="entry name" value="NPHP3_N"/>
    <property type="match status" value="1"/>
</dbReference>
<evidence type="ECO:0000313" key="5">
    <source>
        <dbReference type="Proteomes" id="UP000298030"/>
    </source>
</evidence>
<gene>
    <name evidence="4" type="ORF">FA13DRAFT_1303225</name>
</gene>
<reference evidence="4 5" key="1">
    <citation type="journal article" date="2019" name="Nat. Ecol. Evol.">
        <title>Megaphylogeny resolves global patterns of mushroom evolution.</title>
        <authorList>
            <person name="Varga T."/>
            <person name="Krizsan K."/>
            <person name="Foldi C."/>
            <person name="Dima B."/>
            <person name="Sanchez-Garcia M."/>
            <person name="Sanchez-Ramirez S."/>
            <person name="Szollosi G.J."/>
            <person name="Szarkandi J.G."/>
            <person name="Papp V."/>
            <person name="Albert L."/>
            <person name="Andreopoulos W."/>
            <person name="Angelini C."/>
            <person name="Antonin V."/>
            <person name="Barry K.W."/>
            <person name="Bougher N.L."/>
            <person name="Buchanan P."/>
            <person name="Buyck B."/>
            <person name="Bense V."/>
            <person name="Catcheside P."/>
            <person name="Chovatia M."/>
            <person name="Cooper J."/>
            <person name="Damon W."/>
            <person name="Desjardin D."/>
            <person name="Finy P."/>
            <person name="Geml J."/>
            <person name="Haridas S."/>
            <person name="Hughes K."/>
            <person name="Justo A."/>
            <person name="Karasinski D."/>
            <person name="Kautmanova I."/>
            <person name="Kiss B."/>
            <person name="Kocsube S."/>
            <person name="Kotiranta H."/>
            <person name="LaButti K.M."/>
            <person name="Lechner B.E."/>
            <person name="Liimatainen K."/>
            <person name="Lipzen A."/>
            <person name="Lukacs Z."/>
            <person name="Mihaltcheva S."/>
            <person name="Morgado L.N."/>
            <person name="Niskanen T."/>
            <person name="Noordeloos M.E."/>
            <person name="Ohm R.A."/>
            <person name="Ortiz-Santana B."/>
            <person name="Ovrebo C."/>
            <person name="Racz N."/>
            <person name="Riley R."/>
            <person name="Savchenko A."/>
            <person name="Shiryaev A."/>
            <person name="Soop K."/>
            <person name="Spirin V."/>
            <person name="Szebenyi C."/>
            <person name="Tomsovsky M."/>
            <person name="Tulloss R.E."/>
            <person name="Uehling J."/>
            <person name="Grigoriev I.V."/>
            <person name="Vagvolgyi C."/>
            <person name="Papp T."/>
            <person name="Martin F.M."/>
            <person name="Miettinen O."/>
            <person name="Hibbett D.S."/>
            <person name="Nagy L.G."/>
        </authorList>
    </citation>
    <scope>NUCLEOTIDE SEQUENCE [LARGE SCALE GENOMIC DNA]</scope>
    <source>
        <strain evidence="4 5">FP101781</strain>
    </source>
</reference>
<feature type="compositionally biased region" description="Basic and acidic residues" evidence="2">
    <location>
        <begin position="23"/>
        <end position="37"/>
    </location>
</feature>
<feature type="region of interest" description="Disordered" evidence="2">
    <location>
        <begin position="15"/>
        <end position="113"/>
    </location>
</feature>
<comment type="caution">
    <text evidence="4">The sequence shown here is derived from an EMBL/GenBank/DDBJ whole genome shotgun (WGS) entry which is preliminary data.</text>
</comment>
<sequence length="777" mass="86393">MPLFRPLADKVETFVKRFRRGGKRESPSHRGGGHDQRAQTAGPPSPPNPAAAQRERHVRRQRPPARSTPMPMVAPANISHSRGEKRAPNTRSVTPHSKSHTPIPMVGPPASISANLKHPRPVEKSLPPIPKALPSIPSPQPPPHHPPVTTHFEGAHGFHIEHQHLSSVQISGTSKTLFEYLDPYIAHGAAHDASERSGAPTCAPETRVVVQQEIMTWMRRGDGEPESKYMMWLSGPAGAGKTAIAGSIAEICRNERLLAGSFFFSSFSGSTARHSKRGFVATLAHQLSQHDSLHRFKEHLILAIERFADVFHKNLKEQAEQLLIGPFQAIWDQCGKRGWPSVIVVDAVEEVELEKHDDAGRQQHEEAQLEILNVLFTLSQSPVFPFRILVVSRPEPIITNFFSTTAHPSTIKLFLDSKYNPDADIARFLEFKFADIRLKAGITNPLWPDQPALDKLVDMSSGQFVVPTTIIRYIASGLPQRRLKHVLGLDLAGIGTENPFAVLDALYRFILKRNQGHDYDPYTVVMWIWCITRGLRTSAPQASAQFWRQFLENEEGELTHCMAPITSLVFVPPPEDTSSPITVYHKSLIDFLSSPNRCGDLYADRATHDSFVADRIVKILINKGPVVPPSSPPGDPHGFLKTILSFTLLQTADRIPRSWQVSKAFSTFLASLSNDSKAELATRPCDMVWWTDVLLVELRGTRSRWWLHAMYCGIHKAMCTSNTRPSSSTLHPDARGIKFCMPRGVHSVEKDNSGPGQSPQLVCSQTGASGTWTDWNI</sequence>
<dbReference type="EMBL" id="QPFP01000065">
    <property type="protein sequence ID" value="TEB24523.1"/>
    <property type="molecule type" value="Genomic_DNA"/>
</dbReference>
<organism evidence="4 5">
    <name type="scientific">Coprinellus micaceus</name>
    <name type="common">Glistening ink-cap mushroom</name>
    <name type="synonym">Coprinus micaceus</name>
    <dbReference type="NCBI Taxonomy" id="71717"/>
    <lineage>
        <taxon>Eukaryota</taxon>
        <taxon>Fungi</taxon>
        <taxon>Dikarya</taxon>
        <taxon>Basidiomycota</taxon>
        <taxon>Agaricomycotina</taxon>
        <taxon>Agaricomycetes</taxon>
        <taxon>Agaricomycetidae</taxon>
        <taxon>Agaricales</taxon>
        <taxon>Agaricineae</taxon>
        <taxon>Psathyrellaceae</taxon>
        <taxon>Coprinellus</taxon>
    </lineage>
</organism>
<dbReference type="Gene3D" id="3.40.50.300">
    <property type="entry name" value="P-loop containing nucleotide triphosphate hydrolases"/>
    <property type="match status" value="1"/>
</dbReference>
<dbReference type="OrthoDB" id="674604at2759"/>
<proteinExistence type="predicted"/>
<keyword evidence="5" id="KW-1185">Reference proteome</keyword>
<keyword evidence="1" id="KW-0677">Repeat</keyword>
<name>A0A4Y7SRM9_COPMI</name>
<dbReference type="SUPFAM" id="SSF52540">
    <property type="entry name" value="P-loop containing nucleoside triphosphate hydrolases"/>
    <property type="match status" value="1"/>
</dbReference>
<feature type="domain" description="Nephrocystin 3-like N-terminal" evidence="3">
    <location>
        <begin position="212"/>
        <end position="393"/>
    </location>
</feature>
<evidence type="ECO:0000256" key="1">
    <source>
        <dbReference type="ARBA" id="ARBA00022737"/>
    </source>
</evidence>
<dbReference type="PANTHER" id="PTHR10039">
    <property type="entry name" value="AMELOGENIN"/>
    <property type="match status" value="1"/>
</dbReference>
<evidence type="ECO:0000259" key="3">
    <source>
        <dbReference type="Pfam" id="PF24883"/>
    </source>
</evidence>
<protein>
    <recommendedName>
        <fullName evidence="3">Nephrocystin 3-like N-terminal domain-containing protein</fullName>
    </recommendedName>
</protein>
<dbReference type="Proteomes" id="UP000298030">
    <property type="component" value="Unassembled WGS sequence"/>
</dbReference>
<accession>A0A4Y7SRM9</accession>
<feature type="compositionally biased region" description="Polar residues" evidence="2">
    <location>
        <begin position="754"/>
        <end position="767"/>
    </location>
</feature>
<evidence type="ECO:0000256" key="2">
    <source>
        <dbReference type="SAM" id="MobiDB-lite"/>
    </source>
</evidence>
<evidence type="ECO:0000313" key="4">
    <source>
        <dbReference type="EMBL" id="TEB24523.1"/>
    </source>
</evidence>
<dbReference type="InterPro" id="IPR027417">
    <property type="entry name" value="P-loop_NTPase"/>
</dbReference>
<dbReference type="InterPro" id="IPR056884">
    <property type="entry name" value="NPHP3-like_N"/>
</dbReference>